<sequence>MSTIEDAEKGVTSTTPPPSYKSSQTHHCASQDIAIEIPDSNTVQGNRSTQRGPGTSGDHAIHPSASNAPGTDIGDEPDLDGPTYFALLLRDASPVVRCTLAVHGVGFVCVLYHLVVASLGENCAQAPELTAYLNYLLGAVMGMICAKLPTILGLHHNFDDSEGAQWVLSGLGWWLATMVGNWMVTTWTPAHCQTQDTSHELRRLRNHTGRSRAMDKELWFREYSLNFL</sequence>
<keyword evidence="2" id="KW-1133">Transmembrane helix</keyword>
<comment type="caution">
    <text evidence="3">The sequence shown here is derived from an EMBL/GenBank/DDBJ whole genome shotgun (WGS) entry which is preliminary data.</text>
</comment>
<evidence type="ECO:0000313" key="3">
    <source>
        <dbReference type="EMBL" id="RMZ21455.1"/>
    </source>
</evidence>
<organism evidence="3 4">
    <name type="scientific">Hortaea werneckii</name>
    <name type="common">Black yeast</name>
    <name type="synonym">Cladosporium werneckii</name>
    <dbReference type="NCBI Taxonomy" id="91943"/>
    <lineage>
        <taxon>Eukaryota</taxon>
        <taxon>Fungi</taxon>
        <taxon>Dikarya</taxon>
        <taxon>Ascomycota</taxon>
        <taxon>Pezizomycotina</taxon>
        <taxon>Dothideomycetes</taxon>
        <taxon>Dothideomycetidae</taxon>
        <taxon>Mycosphaerellales</taxon>
        <taxon>Teratosphaeriaceae</taxon>
        <taxon>Hortaea</taxon>
    </lineage>
</organism>
<keyword evidence="2" id="KW-0472">Membrane</keyword>
<feature type="transmembrane region" description="Helical" evidence="2">
    <location>
        <begin position="166"/>
        <end position="184"/>
    </location>
</feature>
<feature type="compositionally biased region" description="Polar residues" evidence="1">
    <location>
        <begin position="39"/>
        <end position="53"/>
    </location>
</feature>
<accession>A0A3M7I7Y0</accession>
<dbReference type="AlphaFoldDB" id="A0A3M7I7Y0"/>
<evidence type="ECO:0000256" key="1">
    <source>
        <dbReference type="SAM" id="MobiDB-lite"/>
    </source>
</evidence>
<keyword evidence="2" id="KW-0812">Transmembrane</keyword>
<evidence type="ECO:0008006" key="5">
    <source>
        <dbReference type="Google" id="ProtNLM"/>
    </source>
</evidence>
<name>A0A3M7I7Y0_HORWE</name>
<dbReference type="VEuPathDB" id="FungiDB:BTJ68_11700"/>
<proteinExistence type="predicted"/>
<feature type="region of interest" description="Disordered" evidence="1">
    <location>
        <begin position="1"/>
        <end position="75"/>
    </location>
</feature>
<gene>
    <name evidence="3" type="ORF">D0859_14527</name>
</gene>
<reference evidence="3 4" key="1">
    <citation type="journal article" date="2018" name="BMC Genomics">
        <title>Genomic evidence for intraspecific hybridization in a clonal and extremely halotolerant yeast.</title>
        <authorList>
            <person name="Gostincar C."/>
            <person name="Stajich J.E."/>
            <person name="Zupancic J."/>
            <person name="Zalar P."/>
            <person name="Gunde-Cimerman N."/>
        </authorList>
    </citation>
    <scope>NUCLEOTIDE SEQUENCE [LARGE SCALE GENOMIC DNA]</scope>
    <source>
        <strain evidence="3 4">EXF-120</strain>
    </source>
</reference>
<evidence type="ECO:0000256" key="2">
    <source>
        <dbReference type="SAM" id="Phobius"/>
    </source>
</evidence>
<feature type="transmembrane region" description="Helical" evidence="2">
    <location>
        <begin position="132"/>
        <end position="154"/>
    </location>
</feature>
<evidence type="ECO:0000313" key="4">
    <source>
        <dbReference type="Proteomes" id="UP000281677"/>
    </source>
</evidence>
<protein>
    <recommendedName>
        <fullName evidence="5">Transmembrane protein</fullName>
    </recommendedName>
</protein>
<dbReference type="Proteomes" id="UP000281677">
    <property type="component" value="Unassembled WGS sequence"/>
</dbReference>
<dbReference type="OrthoDB" id="3858771at2759"/>
<dbReference type="EMBL" id="QWIT01000666">
    <property type="protein sequence ID" value="RMZ21455.1"/>
    <property type="molecule type" value="Genomic_DNA"/>
</dbReference>
<feature type="transmembrane region" description="Helical" evidence="2">
    <location>
        <begin position="100"/>
        <end position="120"/>
    </location>
</feature>